<evidence type="ECO:0000313" key="1">
    <source>
        <dbReference type="EMBL" id="QDT65466.1"/>
    </source>
</evidence>
<dbReference type="AlphaFoldDB" id="A0A517TAS1"/>
<sequence>MTINHSVNLIWLALVCGVPFITTGCSKEKFQFVPVEGVVTVDGQPAAFVTVIFRAQPDGDSVITGGSSRAKADANGHYKLRSIVGEGKVGAVVGQHLVKIRGKESLTPADTDENKPTVSIPEEYSKSGVTFLVPDSGTMQADFAITSSP</sequence>
<accession>A0A517TAS1</accession>
<name>A0A517TAS1_9PLAN</name>
<proteinExistence type="predicted"/>
<dbReference type="Proteomes" id="UP000319976">
    <property type="component" value="Chromosome"/>
</dbReference>
<evidence type="ECO:0000313" key="2">
    <source>
        <dbReference type="Proteomes" id="UP000319976"/>
    </source>
</evidence>
<evidence type="ECO:0008006" key="3">
    <source>
        <dbReference type="Google" id="ProtNLM"/>
    </source>
</evidence>
<dbReference type="RefSeq" id="WP_145263491.1">
    <property type="nucleotide sequence ID" value="NZ_CP036316.1"/>
</dbReference>
<protein>
    <recommendedName>
        <fullName evidence="3">Carboxypeptidase regulatory-like domain-containing protein</fullName>
    </recommendedName>
</protein>
<keyword evidence="2" id="KW-1185">Reference proteome</keyword>
<dbReference type="EMBL" id="CP036316">
    <property type="protein sequence ID" value="QDT65466.1"/>
    <property type="molecule type" value="Genomic_DNA"/>
</dbReference>
<reference evidence="1 2" key="1">
    <citation type="submission" date="2019-02" db="EMBL/GenBank/DDBJ databases">
        <title>Deep-cultivation of Planctomycetes and their phenomic and genomic characterization uncovers novel biology.</title>
        <authorList>
            <person name="Wiegand S."/>
            <person name="Jogler M."/>
            <person name="Boedeker C."/>
            <person name="Pinto D."/>
            <person name="Vollmers J."/>
            <person name="Rivas-Marin E."/>
            <person name="Kohn T."/>
            <person name="Peeters S.H."/>
            <person name="Heuer A."/>
            <person name="Rast P."/>
            <person name="Oberbeckmann S."/>
            <person name="Bunk B."/>
            <person name="Jeske O."/>
            <person name="Meyerdierks A."/>
            <person name="Storesund J.E."/>
            <person name="Kallscheuer N."/>
            <person name="Luecker S."/>
            <person name="Lage O.M."/>
            <person name="Pohl T."/>
            <person name="Merkel B.J."/>
            <person name="Hornburger P."/>
            <person name="Mueller R.-W."/>
            <person name="Bruemmer F."/>
            <person name="Labrenz M."/>
            <person name="Spormann A.M."/>
            <person name="Op den Camp H."/>
            <person name="Overmann J."/>
            <person name="Amann R."/>
            <person name="Jetten M.S.M."/>
            <person name="Mascher T."/>
            <person name="Medema M.H."/>
            <person name="Devos D.P."/>
            <person name="Kaster A.-K."/>
            <person name="Ovreas L."/>
            <person name="Rohde M."/>
            <person name="Galperin M.Y."/>
            <person name="Jogler C."/>
        </authorList>
    </citation>
    <scope>NUCLEOTIDE SEQUENCE [LARGE SCALE GENOMIC DNA]</scope>
    <source>
        <strain evidence="1 2">V22</strain>
    </source>
</reference>
<organism evidence="1 2">
    <name type="scientific">Calycomorphotria hydatis</name>
    <dbReference type="NCBI Taxonomy" id="2528027"/>
    <lineage>
        <taxon>Bacteria</taxon>
        <taxon>Pseudomonadati</taxon>
        <taxon>Planctomycetota</taxon>
        <taxon>Planctomycetia</taxon>
        <taxon>Planctomycetales</taxon>
        <taxon>Planctomycetaceae</taxon>
        <taxon>Calycomorphotria</taxon>
    </lineage>
</organism>
<dbReference type="OrthoDB" id="288856at2"/>
<dbReference type="KEGG" id="chya:V22_27200"/>
<gene>
    <name evidence="1" type="ORF">V22_27200</name>
</gene>